<reference evidence="2 3" key="1">
    <citation type="submission" date="2019-03" db="EMBL/GenBank/DDBJ databases">
        <title>Deep-cultivation of Planctomycetes and their phenomic and genomic characterization uncovers novel biology.</title>
        <authorList>
            <person name="Wiegand S."/>
            <person name="Jogler M."/>
            <person name="Boedeker C."/>
            <person name="Pinto D."/>
            <person name="Vollmers J."/>
            <person name="Rivas-Marin E."/>
            <person name="Kohn T."/>
            <person name="Peeters S.H."/>
            <person name="Heuer A."/>
            <person name="Rast P."/>
            <person name="Oberbeckmann S."/>
            <person name="Bunk B."/>
            <person name="Jeske O."/>
            <person name="Meyerdierks A."/>
            <person name="Storesund J.E."/>
            <person name="Kallscheuer N."/>
            <person name="Luecker S."/>
            <person name="Lage O.M."/>
            <person name="Pohl T."/>
            <person name="Merkel B.J."/>
            <person name="Hornburger P."/>
            <person name="Mueller R.-W."/>
            <person name="Bruemmer F."/>
            <person name="Labrenz M."/>
            <person name="Spormann A.M."/>
            <person name="Op den Camp H."/>
            <person name="Overmann J."/>
            <person name="Amann R."/>
            <person name="Jetten M.S.M."/>
            <person name="Mascher T."/>
            <person name="Medema M.H."/>
            <person name="Devos D.P."/>
            <person name="Kaster A.-K."/>
            <person name="Ovreas L."/>
            <person name="Rohde M."/>
            <person name="Galperin M.Y."/>
            <person name="Jogler C."/>
        </authorList>
    </citation>
    <scope>NUCLEOTIDE SEQUENCE [LARGE SCALE GENOMIC DNA]</scope>
    <source>
        <strain evidence="2 3">Enr13</strain>
    </source>
</reference>
<protein>
    <recommendedName>
        <fullName evidence="1">HD domain-containing protein</fullName>
    </recommendedName>
</protein>
<dbReference type="CDD" id="cd00077">
    <property type="entry name" value="HDc"/>
    <property type="match status" value="1"/>
</dbReference>
<organism evidence="2 3">
    <name type="scientific">Stieleria neptunia</name>
    <dbReference type="NCBI Taxonomy" id="2527979"/>
    <lineage>
        <taxon>Bacteria</taxon>
        <taxon>Pseudomonadati</taxon>
        <taxon>Planctomycetota</taxon>
        <taxon>Planctomycetia</taxon>
        <taxon>Pirellulales</taxon>
        <taxon>Pirellulaceae</taxon>
        <taxon>Stieleria</taxon>
    </lineage>
</organism>
<keyword evidence="3" id="KW-1185">Reference proteome</keyword>
<dbReference type="OrthoDB" id="823268at2"/>
<dbReference type="Proteomes" id="UP000319004">
    <property type="component" value="Chromosome"/>
</dbReference>
<dbReference type="Gene3D" id="1.10.3210.10">
    <property type="entry name" value="Hypothetical protein af1432"/>
    <property type="match status" value="1"/>
</dbReference>
<dbReference type="AlphaFoldDB" id="A0A518HYV5"/>
<dbReference type="KEGG" id="snep:Enr13x_58710"/>
<dbReference type="EMBL" id="CP037423">
    <property type="protein sequence ID" value="QDV45967.1"/>
    <property type="molecule type" value="Genomic_DNA"/>
</dbReference>
<evidence type="ECO:0000259" key="1">
    <source>
        <dbReference type="Pfam" id="PF01966"/>
    </source>
</evidence>
<name>A0A518HYV5_9BACT</name>
<dbReference type="InterPro" id="IPR003607">
    <property type="entry name" value="HD/PDEase_dom"/>
</dbReference>
<dbReference type="InterPro" id="IPR006674">
    <property type="entry name" value="HD_domain"/>
</dbReference>
<dbReference type="PANTHER" id="PTHR40202:SF1">
    <property type="entry name" value="HD DOMAIN-CONTAINING PROTEIN"/>
    <property type="match status" value="1"/>
</dbReference>
<dbReference type="PANTHER" id="PTHR40202">
    <property type="match status" value="1"/>
</dbReference>
<dbReference type="InterPro" id="IPR052567">
    <property type="entry name" value="OP_Dioxygenase"/>
</dbReference>
<dbReference type="RefSeq" id="WP_145390169.1">
    <property type="nucleotide sequence ID" value="NZ_CP037423.1"/>
</dbReference>
<sequence>MTTTEQIIKLFDRKGDSEYGGEPVTQREHALQAAFLALQADAKPSLIVAALLHDIGHLLHDLPDDAPDAGIDDHHERSGDHFLRPLFSDAVTEPVRMHVEAKRYLCAVDPDYMSALSEPSRVSLALQGGPMTAEEAEQFIVQPFAEDAVRLRRWDDEAKIAGLETPPLDRFAEFLTQQLVSTDRK</sequence>
<accession>A0A518HYV5</accession>
<dbReference type="NCBIfam" id="TIGR03276">
    <property type="entry name" value="Phn-HD"/>
    <property type="match status" value="1"/>
</dbReference>
<dbReference type="InterPro" id="IPR017670">
    <property type="entry name" value="Phosphonate_degrad-assoc"/>
</dbReference>
<proteinExistence type="predicted"/>
<gene>
    <name evidence="2" type="ORF">Enr13x_58710</name>
</gene>
<dbReference type="SUPFAM" id="SSF109604">
    <property type="entry name" value="HD-domain/PDEase-like"/>
    <property type="match status" value="1"/>
</dbReference>
<evidence type="ECO:0000313" key="3">
    <source>
        <dbReference type="Proteomes" id="UP000319004"/>
    </source>
</evidence>
<evidence type="ECO:0000313" key="2">
    <source>
        <dbReference type="EMBL" id="QDV45967.1"/>
    </source>
</evidence>
<dbReference type="Pfam" id="PF01966">
    <property type="entry name" value="HD"/>
    <property type="match status" value="1"/>
</dbReference>
<feature type="domain" description="HD" evidence="1">
    <location>
        <begin position="28"/>
        <end position="102"/>
    </location>
</feature>